<dbReference type="AlphaFoldDB" id="A0A382A3H3"/>
<reference evidence="1" key="1">
    <citation type="submission" date="2018-05" db="EMBL/GenBank/DDBJ databases">
        <authorList>
            <person name="Lanie J.A."/>
            <person name="Ng W.-L."/>
            <person name="Kazmierczak K.M."/>
            <person name="Andrzejewski T.M."/>
            <person name="Davidsen T.M."/>
            <person name="Wayne K.J."/>
            <person name="Tettelin H."/>
            <person name="Glass J.I."/>
            <person name="Rusch D."/>
            <person name="Podicherti R."/>
            <person name="Tsui H.-C.T."/>
            <person name="Winkler M.E."/>
        </authorList>
    </citation>
    <scope>NUCLEOTIDE SEQUENCE</scope>
</reference>
<gene>
    <name evidence="1" type="ORF">METZ01_LOCUS148940</name>
</gene>
<accession>A0A382A3H3</accession>
<protein>
    <submittedName>
        <fullName evidence="1">Uncharacterized protein</fullName>
    </submittedName>
</protein>
<name>A0A382A3H3_9ZZZZ</name>
<dbReference type="EMBL" id="UINC01023764">
    <property type="protein sequence ID" value="SVA96086.1"/>
    <property type="molecule type" value="Genomic_DNA"/>
</dbReference>
<feature type="non-terminal residue" evidence="1">
    <location>
        <position position="1"/>
    </location>
</feature>
<sequence length="44" mass="4824">VPLFLTGLKGADATTAPPPPLAYTRSCTYELYLGYLFVTNFLIN</sequence>
<organism evidence="1">
    <name type="scientific">marine metagenome</name>
    <dbReference type="NCBI Taxonomy" id="408172"/>
    <lineage>
        <taxon>unclassified sequences</taxon>
        <taxon>metagenomes</taxon>
        <taxon>ecological metagenomes</taxon>
    </lineage>
</organism>
<proteinExistence type="predicted"/>
<evidence type="ECO:0000313" key="1">
    <source>
        <dbReference type="EMBL" id="SVA96086.1"/>
    </source>
</evidence>